<dbReference type="GO" id="GO:0000428">
    <property type="term" value="C:DNA-directed RNA polymerase complex"/>
    <property type="evidence" value="ECO:0007669"/>
    <property type="project" value="UniProtKB-KW"/>
</dbReference>
<dbReference type="InterPro" id="IPR037159">
    <property type="entry name" value="RNA_POL_N_sf"/>
</dbReference>
<dbReference type="SUPFAM" id="SSF56672">
    <property type="entry name" value="DNA/RNA polymerases"/>
    <property type="match status" value="1"/>
</dbReference>
<organism evidence="3">
    <name type="scientific">Blastocystis hominis</name>
    <dbReference type="NCBI Taxonomy" id="12968"/>
    <lineage>
        <taxon>Eukaryota</taxon>
        <taxon>Sar</taxon>
        <taxon>Stramenopiles</taxon>
        <taxon>Bigyra</taxon>
        <taxon>Opalozoa</taxon>
        <taxon>Opalinata</taxon>
        <taxon>Blastocystidae</taxon>
        <taxon>Blastocystis</taxon>
    </lineage>
</organism>
<dbReference type="Gene3D" id="1.10.1320.10">
    <property type="entry name" value="DNA-directed RNA polymerase, N-terminal domain"/>
    <property type="match status" value="1"/>
</dbReference>
<reference evidence="3" key="1">
    <citation type="submission" date="2010-02" db="EMBL/GenBank/DDBJ databases">
        <title>Sequencing and annotation of the Blastocystis hominis genome.</title>
        <authorList>
            <person name="Wincker P."/>
        </authorList>
    </citation>
    <scope>NUCLEOTIDE SEQUENCE</scope>
    <source>
        <strain evidence="3">Singapore isolate B</strain>
    </source>
</reference>
<evidence type="ECO:0000259" key="2">
    <source>
        <dbReference type="Pfam" id="PF14700"/>
    </source>
</evidence>
<keyword evidence="3" id="KW-0804">Transcription</keyword>
<evidence type="ECO:0000313" key="3">
    <source>
        <dbReference type="EMBL" id="CBK19596.2"/>
    </source>
</evidence>
<dbReference type="Proteomes" id="UP000008312">
    <property type="component" value="Unassembled WGS sequence"/>
</dbReference>
<dbReference type="InterPro" id="IPR043502">
    <property type="entry name" value="DNA/RNA_pol_sf"/>
</dbReference>
<keyword evidence="4" id="KW-1185">Reference proteome</keyword>
<evidence type="ECO:0000256" key="1">
    <source>
        <dbReference type="SAM" id="Coils"/>
    </source>
</evidence>
<name>D8LUV7_BLAHO</name>
<feature type="coiled-coil region" evidence="1">
    <location>
        <begin position="85"/>
        <end position="119"/>
    </location>
</feature>
<keyword evidence="3" id="KW-0240">DNA-directed RNA polymerase</keyword>
<dbReference type="GeneID" id="24922138"/>
<dbReference type="EMBL" id="FN668638">
    <property type="protein sequence ID" value="CBK19596.2"/>
    <property type="molecule type" value="Genomic_DNA"/>
</dbReference>
<dbReference type="InterPro" id="IPR029262">
    <property type="entry name" value="RPOL_N"/>
</dbReference>
<accession>D8LUV7</accession>
<dbReference type="AlphaFoldDB" id="D8LUV7"/>
<dbReference type="Pfam" id="PF14700">
    <property type="entry name" value="RPOL_N"/>
    <property type="match status" value="1"/>
</dbReference>
<proteinExistence type="predicted"/>
<gene>
    <name evidence="3" type="ORF">GSBLH_T00006013001</name>
</gene>
<dbReference type="RefSeq" id="XP_012893644.1">
    <property type="nucleotide sequence ID" value="XM_013038190.1"/>
</dbReference>
<protein>
    <submittedName>
        <fullName evidence="3">DNA-directed RNA polymerase</fullName>
    </submittedName>
</protein>
<keyword evidence="1" id="KW-0175">Coiled coil</keyword>
<evidence type="ECO:0000313" key="4">
    <source>
        <dbReference type="Proteomes" id="UP000008312"/>
    </source>
</evidence>
<dbReference type="InParanoid" id="D8LUV7"/>
<feature type="domain" description="DNA-directed RNA polymerase N-terminal" evidence="2">
    <location>
        <begin position="97"/>
        <end position="231"/>
    </location>
</feature>
<sequence length="276" mass="31193">MFALRCKHYAITHGLQRLFTTALFSRHPFQRFASTSSKPTEQLDIDKKNGVLAYIPFGSDFELTPIMDRDKQKHPDSTLSKEKMAEAVKVNRDLLKRQLELEENAIDLAVQKYQAMKAEVEKIGQGVSLRPAQILLADWFDPLSTAIREEQLNIKYSSQGKGAISEKAIQPYLLLLKPEKISIIVLHELVHILMQSPAGNAYTFCCENVGKIIKSEAIAKIESDKKRRSKKKEIFVTAPLPDTDLVNSTFSPDFVRQIGRRILLDGKVGIPKIAQF</sequence>